<comment type="subcellular location">
    <subcellularLocation>
        <location evidence="1">Cell envelope</location>
    </subcellularLocation>
</comment>
<dbReference type="eggNOG" id="COG1879">
    <property type="taxonomic scope" value="Bacteria"/>
</dbReference>
<dbReference type="PANTHER" id="PTHR46847:SF1">
    <property type="entry name" value="D-ALLOSE-BINDING PERIPLASMIC PROTEIN-RELATED"/>
    <property type="match status" value="1"/>
</dbReference>
<comment type="similarity">
    <text evidence="2">Belongs to the bacterial solute-binding protein 2 family.</text>
</comment>
<dbReference type="STRING" id="1121865.OMW_01652"/>
<accession>S1NDZ7</accession>
<dbReference type="CDD" id="cd01536">
    <property type="entry name" value="PBP1_ABC_sugar_binding-like"/>
    <property type="match status" value="1"/>
</dbReference>
<dbReference type="GO" id="GO:0030246">
    <property type="term" value="F:carbohydrate binding"/>
    <property type="evidence" value="ECO:0007669"/>
    <property type="project" value="UniProtKB-ARBA"/>
</dbReference>
<dbReference type="GO" id="GO:0030313">
    <property type="term" value="C:cell envelope"/>
    <property type="evidence" value="ECO:0007669"/>
    <property type="project" value="UniProtKB-SubCell"/>
</dbReference>
<name>S1NDZ7_9ENTE</name>
<dbReference type="Pfam" id="PF13407">
    <property type="entry name" value="Peripla_BP_4"/>
    <property type="match status" value="1"/>
</dbReference>
<dbReference type="InterPro" id="IPR028082">
    <property type="entry name" value="Peripla_BP_I"/>
</dbReference>
<feature type="signal peptide" evidence="4">
    <location>
        <begin position="1"/>
        <end position="20"/>
    </location>
</feature>
<dbReference type="EMBL" id="ASWJ01000006">
    <property type="protein sequence ID" value="EOW83848.1"/>
    <property type="molecule type" value="Genomic_DNA"/>
</dbReference>
<dbReference type="PATRIC" id="fig|1121865.3.peg.1596"/>
<dbReference type="Proteomes" id="UP000014113">
    <property type="component" value="Unassembled WGS sequence"/>
</dbReference>
<sequence>MIKKLLQLSFVLSISLFALGGCKKESQQSLNADGQKYLMLVQNDEDGFIKQIMQAAKQQATNQGAELTIKSADGSSETQLAQLKAGIKAKYDAILCRPVDPDTAQEMEAIANETPIVFFNSSPSTDLLRSNQFIYVGSSELTAGKYQAEYILEQFANKNEINVMVLRGEDANSAASQRTSALVDTLEASDKKVNFVFNDTANWDGEQAKKLVKIFLRTGQPYDVLAANNDGMALGAVQGFKEAGVSLPMIVGIDATTEAQNAIKAGEMQFSVLQSGSEQGKYMTMAAAQLANKKSLKEIKYSNKQETAIWVPLAKVDKSNAK</sequence>
<dbReference type="SUPFAM" id="SSF53822">
    <property type="entry name" value="Periplasmic binding protein-like I"/>
    <property type="match status" value="1"/>
</dbReference>
<feature type="domain" description="Periplasmic binding protein" evidence="5">
    <location>
        <begin position="40"/>
        <end position="294"/>
    </location>
</feature>
<keyword evidence="3 4" id="KW-0732">Signal</keyword>
<dbReference type="PROSITE" id="PS51257">
    <property type="entry name" value="PROKAR_LIPOPROTEIN"/>
    <property type="match status" value="1"/>
</dbReference>
<dbReference type="Gene3D" id="3.40.50.2300">
    <property type="match status" value="2"/>
</dbReference>
<feature type="chain" id="PRO_5038484006" description="Periplasmic binding protein domain-containing protein" evidence="4">
    <location>
        <begin position="21"/>
        <end position="322"/>
    </location>
</feature>
<evidence type="ECO:0000256" key="1">
    <source>
        <dbReference type="ARBA" id="ARBA00004196"/>
    </source>
</evidence>
<evidence type="ECO:0000256" key="4">
    <source>
        <dbReference type="SAM" id="SignalP"/>
    </source>
</evidence>
<organism evidence="6 7">
    <name type="scientific">Enterococcus columbae DSM 7374 = ATCC 51263</name>
    <dbReference type="NCBI Taxonomy" id="1121865"/>
    <lineage>
        <taxon>Bacteria</taxon>
        <taxon>Bacillati</taxon>
        <taxon>Bacillota</taxon>
        <taxon>Bacilli</taxon>
        <taxon>Lactobacillales</taxon>
        <taxon>Enterococcaceae</taxon>
        <taxon>Enterococcus</taxon>
    </lineage>
</organism>
<dbReference type="RefSeq" id="WP_016183765.1">
    <property type="nucleotide sequence ID" value="NZ_JXKI01000005.1"/>
</dbReference>
<evidence type="ECO:0000256" key="2">
    <source>
        <dbReference type="ARBA" id="ARBA00007639"/>
    </source>
</evidence>
<gene>
    <name evidence="6" type="ORF">I568_01295</name>
</gene>
<dbReference type="AlphaFoldDB" id="S1NDZ7"/>
<proteinExistence type="inferred from homology"/>
<evidence type="ECO:0000313" key="6">
    <source>
        <dbReference type="EMBL" id="EOW83848.1"/>
    </source>
</evidence>
<dbReference type="InterPro" id="IPR025997">
    <property type="entry name" value="SBP_2_dom"/>
</dbReference>
<keyword evidence="7" id="KW-1185">Reference proteome</keyword>
<evidence type="ECO:0000259" key="5">
    <source>
        <dbReference type="Pfam" id="PF13407"/>
    </source>
</evidence>
<dbReference type="PANTHER" id="PTHR46847">
    <property type="entry name" value="D-ALLOSE-BINDING PERIPLASMIC PROTEIN-RELATED"/>
    <property type="match status" value="1"/>
</dbReference>
<reference evidence="6 7" key="1">
    <citation type="submission" date="2013-03" db="EMBL/GenBank/DDBJ databases">
        <title>The Genome Sequence of Enterococcus columbae ATCC_51263 (PacBio/Illumina hybrid assembly).</title>
        <authorList>
            <consortium name="The Broad Institute Genomics Platform"/>
            <consortium name="The Broad Institute Genome Sequencing Center for Infectious Disease"/>
            <person name="Earl A."/>
            <person name="Russ C."/>
            <person name="Gilmore M."/>
            <person name="Surin D."/>
            <person name="Walker B."/>
            <person name="Young S."/>
            <person name="Zeng Q."/>
            <person name="Gargeya S."/>
            <person name="Fitzgerald M."/>
            <person name="Haas B."/>
            <person name="Abouelleil A."/>
            <person name="Allen A.W."/>
            <person name="Alvarado L."/>
            <person name="Arachchi H.M."/>
            <person name="Berlin A.M."/>
            <person name="Chapman S.B."/>
            <person name="Gainer-Dewar J."/>
            <person name="Goldberg J."/>
            <person name="Griggs A."/>
            <person name="Gujja S."/>
            <person name="Hansen M."/>
            <person name="Howarth C."/>
            <person name="Imamovic A."/>
            <person name="Ireland A."/>
            <person name="Larimer J."/>
            <person name="McCowan C."/>
            <person name="Murphy C."/>
            <person name="Pearson M."/>
            <person name="Poon T.W."/>
            <person name="Priest M."/>
            <person name="Roberts A."/>
            <person name="Saif S."/>
            <person name="Shea T."/>
            <person name="Sisk P."/>
            <person name="Sykes S."/>
            <person name="Wortman J."/>
            <person name="Nusbaum C."/>
            <person name="Birren B."/>
        </authorList>
    </citation>
    <scope>NUCLEOTIDE SEQUENCE [LARGE SCALE GENOMIC DNA]</scope>
    <source>
        <strain evidence="6 7">ATCC 51263</strain>
    </source>
</reference>
<comment type="caution">
    <text evidence="6">The sequence shown here is derived from an EMBL/GenBank/DDBJ whole genome shotgun (WGS) entry which is preliminary data.</text>
</comment>
<evidence type="ECO:0000313" key="7">
    <source>
        <dbReference type="Proteomes" id="UP000014113"/>
    </source>
</evidence>
<protein>
    <recommendedName>
        <fullName evidence="5">Periplasmic binding protein domain-containing protein</fullName>
    </recommendedName>
</protein>
<dbReference type="OrthoDB" id="9814427at2"/>
<evidence type="ECO:0000256" key="3">
    <source>
        <dbReference type="ARBA" id="ARBA00022729"/>
    </source>
</evidence>